<feature type="transmembrane region" description="Helical" evidence="10">
    <location>
        <begin position="270"/>
        <end position="289"/>
    </location>
</feature>
<reference evidence="11 12" key="1">
    <citation type="journal article" date="2024" name="Commun. Biol.">
        <title>Comparative genomic analysis of thermophilic fungi reveals convergent evolutionary adaptations and gene losses.</title>
        <authorList>
            <person name="Steindorff A.S."/>
            <person name="Aguilar-Pontes M.V."/>
            <person name="Robinson A.J."/>
            <person name="Andreopoulos B."/>
            <person name="LaButti K."/>
            <person name="Kuo A."/>
            <person name="Mondo S."/>
            <person name="Riley R."/>
            <person name="Otillar R."/>
            <person name="Haridas S."/>
            <person name="Lipzen A."/>
            <person name="Grimwood J."/>
            <person name="Schmutz J."/>
            <person name="Clum A."/>
            <person name="Reid I.D."/>
            <person name="Moisan M.C."/>
            <person name="Butler G."/>
            <person name="Nguyen T.T.M."/>
            <person name="Dewar K."/>
            <person name="Conant G."/>
            <person name="Drula E."/>
            <person name="Henrissat B."/>
            <person name="Hansel C."/>
            <person name="Singer S."/>
            <person name="Hutchinson M.I."/>
            <person name="de Vries R.P."/>
            <person name="Natvig D.O."/>
            <person name="Powell A.J."/>
            <person name="Tsang A."/>
            <person name="Grigoriev I.V."/>
        </authorList>
    </citation>
    <scope>NUCLEOTIDE SEQUENCE [LARGE SCALE GENOMIC DNA]</scope>
    <source>
        <strain evidence="11 12">ATCC 24622</strain>
    </source>
</reference>
<comment type="similarity">
    <text evidence="8">Belongs to the CDP-alcohol phosphatidyltransferase class-I family.</text>
</comment>
<dbReference type="PANTHER" id="PTHR15362:SF4">
    <property type="entry name" value="CDP-DIACYLGLYCEROL--INOSITOL 3-PHOSPHATIDYLTRANSFERASE"/>
    <property type="match status" value="1"/>
</dbReference>
<evidence type="ECO:0000256" key="7">
    <source>
        <dbReference type="ARBA" id="ARBA00023264"/>
    </source>
</evidence>
<accession>A0ABR3Y122</accession>
<dbReference type="PROSITE" id="PS00379">
    <property type="entry name" value="CDP_ALCOHOL_P_TRANSF"/>
    <property type="match status" value="1"/>
</dbReference>
<evidence type="ECO:0000313" key="12">
    <source>
        <dbReference type="Proteomes" id="UP001586593"/>
    </source>
</evidence>
<evidence type="ECO:0000256" key="5">
    <source>
        <dbReference type="ARBA" id="ARBA00023098"/>
    </source>
</evidence>
<dbReference type="PANTHER" id="PTHR15362">
    <property type="entry name" value="PHOSPHATIDYLINOSITOL SYNTHASE"/>
    <property type="match status" value="1"/>
</dbReference>
<keyword evidence="5" id="KW-0443">Lipid metabolism</keyword>
<feature type="compositionally biased region" description="Polar residues" evidence="9">
    <location>
        <begin position="19"/>
        <end position="48"/>
    </location>
</feature>
<evidence type="ECO:0000256" key="10">
    <source>
        <dbReference type="SAM" id="Phobius"/>
    </source>
</evidence>
<evidence type="ECO:0000256" key="1">
    <source>
        <dbReference type="ARBA" id="ARBA00004141"/>
    </source>
</evidence>
<keyword evidence="3 10" id="KW-0812">Transmembrane</keyword>
<feature type="compositionally biased region" description="Low complexity" evidence="9">
    <location>
        <begin position="9"/>
        <end position="18"/>
    </location>
</feature>
<evidence type="ECO:0008006" key="13">
    <source>
        <dbReference type="Google" id="ProtNLM"/>
    </source>
</evidence>
<evidence type="ECO:0000256" key="2">
    <source>
        <dbReference type="ARBA" id="ARBA00022679"/>
    </source>
</evidence>
<proteinExistence type="inferred from homology"/>
<dbReference type="Pfam" id="PF01066">
    <property type="entry name" value="CDP-OH_P_transf"/>
    <property type="match status" value="1"/>
</dbReference>
<feature type="transmembrane region" description="Helical" evidence="10">
    <location>
        <begin position="61"/>
        <end position="81"/>
    </location>
</feature>
<keyword evidence="2 8" id="KW-0808">Transferase</keyword>
<organism evidence="11 12">
    <name type="scientific">Phialemonium thermophilum</name>
    <dbReference type="NCBI Taxonomy" id="223376"/>
    <lineage>
        <taxon>Eukaryota</taxon>
        <taxon>Fungi</taxon>
        <taxon>Dikarya</taxon>
        <taxon>Ascomycota</taxon>
        <taxon>Pezizomycotina</taxon>
        <taxon>Sordariomycetes</taxon>
        <taxon>Sordariomycetidae</taxon>
        <taxon>Cephalothecales</taxon>
        <taxon>Cephalothecaceae</taxon>
        <taxon>Phialemonium</taxon>
    </lineage>
</organism>
<dbReference type="InterPro" id="IPR043130">
    <property type="entry name" value="CDP-OH_PTrfase_TM_dom"/>
</dbReference>
<evidence type="ECO:0000256" key="9">
    <source>
        <dbReference type="SAM" id="MobiDB-lite"/>
    </source>
</evidence>
<keyword evidence="4 10" id="KW-1133">Transmembrane helix</keyword>
<feature type="transmembrane region" description="Helical" evidence="10">
    <location>
        <begin position="193"/>
        <end position="212"/>
    </location>
</feature>
<evidence type="ECO:0000256" key="3">
    <source>
        <dbReference type="ARBA" id="ARBA00022692"/>
    </source>
</evidence>
<comment type="caution">
    <text evidence="11">The sequence shown here is derived from an EMBL/GenBank/DDBJ whole genome shotgun (WGS) entry which is preliminary data.</text>
</comment>
<keyword evidence="12" id="KW-1185">Reference proteome</keyword>
<evidence type="ECO:0000256" key="4">
    <source>
        <dbReference type="ARBA" id="ARBA00022989"/>
    </source>
</evidence>
<dbReference type="InterPro" id="IPR000462">
    <property type="entry name" value="CDP-OH_P_trans"/>
</dbReference>
<keyword evidence="6 10" id="KW-0472">Membrane</keyword>
<dbReference type="Proteomes" id="UP001586593">
    <property type="component" value="Unassembled WGS sequence"/>
</dbReference>
<comment type="subcellular location">
    <subcellularLocation>
        <location evidence="1">Membrane</location>
        <topology evidence="1">Multi-pass membrane protein</topology>
    </subcellularLocation>
</comment>
<sequence length="320" mass="35255">MSGPNTRRAAAMSAASEAQTVKQQTPSKNASPSGSPKMNGKARSSASSDIREESPEKIFLFWPNIIGYFRIVLAVASLYYMPLHPRTCCSLYSISCLLDALDGYVARVCDQSTRFGAVLDMVTDRCTTACLLVFLSTAFPRWAIIFQGLISLDLASHYVHMYATLAMGGSSTSHKSVDKSRSRLLNLYYTNRTVLFIFCALNETFFIALYLLSFSSPFLSPALLQTVPDSTADAINRGAQVNSSLLGQLFTNPYSAGALELARANKMDSFWPWVVACVSFPVMAAKQFLNVVQLIKASRWLAEGDVEARKARRLSDKKRT</sequence>
<evidence type="ECO:0000313" key="11">
    <source>
        <dbReference type="EMBL" id="KAL1881991.1"/>
    </source>
</evidence>
<feature type="region of interest" description="Disordered" evidence="9">
    <location>
        <begin position="1"/>
        <end position="49"/>
    </location>
</feature>
<dbReference type="Gene3D" id="1.20.120.1760">
    <property type="match status" value="1"/>
</dbReference>
<dbReference type="EMBL" id="JAZHXJ010000020">
    <property type="protein sequence ID" value="KAL1881991.1"/>
    <property type="molecule type" value="Genomic_DNA"/>
</dbReference>
<keyword evidence="7" id="KW-1208">Phospholipid metabolism</keyword>
<name>A0ABR3Y122_9PEZI</name>
<evidence type="ECO:0000256" key="8">
    <source>
        <dbReference type="RuleBase" id="RU003750"/>
    </source>
</evidence>
<dbReference type="InterPro" id="IPR048254">
    <property type="entry name" value="CDP_ALCOHOL_P_TRANSF_CS"/>
</dbReference>
<protein>
    <recommendedName>
        <fullName evidence="13">CDP-diacylglycerol--inositol 3-phosphatidyltransferase</fullName>
    </recommendedName>
</protein>
<evidence type="ECO:0000256" key="6">
    <source>
        <dbReference type="ARBA" id="ARBA00023136"/>
    </source>
</evidence>
<gene>
    <name evidence="11" type="ORF">VTK73DRAFT_3320</name>
</gene>